<evidence type="ECO:0000256" key="15">
    <source>
        <dbReference type="ARBA" id="ARBA00050054"/>
    </source>
</evidence>
<comment type="similarity">
    <text evidence="4 16">Belongs to the class-III pyridoxal-phosphate-dependent aminotransferase family.</text>
</comment>
<dbReference type="Gene3D" id="3.40.640.10">
    <property type="entry name" value="Type I PLP-dependent aspartate aminotransferase-like (Major domain)"/>
    <property type="match status" value="1"/>
</dbReference>
<name>A0A8J3AZP2_9ACTN</name>
<dbReference type="Gene3D" id="3.90.1150.10">
    <property type="entry name" value="Aspartate Aminotransferase, domain 1"/>
    <property type="match status" value="1"/>
</dbReference>
<dbReference type="InterPro" id="IPR049704">
    <property type="entry name" value="Aminotrans_3_PPA_site"/>
</dbReference>
<evidence type="ECO:0000313" key="17">
    <source>
        <dbReference type="EMBL" id="GGJ79229.1"/>
    </source>
</evidence>
<keyword evidence="18" id="KW-1185">Reference proteome</keyword>
<evidence type="ECO:0000256" key="2">
    <source>
        <dbReference type="ARBA" id="ARBA00001933"/>
    </source>
</evidence>
<evidence type="ECO:0000256" key="12">
    <source>
        <dbReference type="ARBA" id="ARBA00030857"/>
    </source>
</evidence>
<dbReference type="EMBL" id="BMQB01000001">
    <property type="protein sequence ID" value="GGJ79229.1"/>
    <property type="molecule type" value="Genomic_DNA"/>
</dbReference>
<comment type="caution">
    <text evidence="17">The sequence shown here is derived from an EMBL/GenBank/DDBJ whole genome shotgun (WGS) entry which is preliminary data.</text>
</comment>
<evidence type="ECO:0000256" key="5">
    <source>
        <dbReference type="ARBA" id="ARBA00012876"/>
    </source>
</evidence>
<dbReference type="Proteomes" id="UP000649739">
    <property type="component" value="Unassembled WGS sequence"/>
</dbReference>
<dbReference type="CDD" id="cd00610">
    <property type="entry name" value="OAT_like"/>
    <property type="match status" value="1"/>
</dbReference>
<sequence length="437" mass="46328">MSPTPTWFDPARPLPDLLTPVPGPQAKLVLERDAAITSPSLPRAYPMTPRRGFGCALEDVDGNLFLDFNAGIAVNSTGHAHPTVVAAVQEQAAELLHYSASDFYLPIYGQMAEALAATAPMSGPVRVFLSNSGAEAVEGALKLARYATGRQYAISFYGAFHGRSYGALSLTASKAKYHKGFGPLLPGVLHAPYAPAPVSYLTDVLFRYEVDPTEVAAVFVEPIQGEGGFIVPPADWLRELREVCDRYGILLVADEVQSGMGRTGRMWAIEHFGVEPDILTSAKGIASGLPLGAIIARRDLMESWPAGAHGSTYGGSPVPCAAGLATLRVIAEEDLLANATARGDALLLGLRELAERYPRMVRDVRGIGLMLGVEFPEGRIANLVQEAAFHRGLLVLEAGENAIRMSPPLTVTAAQTDTGLRLFGAAVADVADAEGLA</sequence>
<dbReference type="EC" id="2.6.1.22" evidence="5"/>
<evidence type="ECO:0000256" key="6">
    <source>
        <dbReference type="ARBA" id="ARBA00012912"/>
    </source>
</evidence>
<accession>A0A8J3AZP2</accession>
<evidence type="ECO:0000256" key="11">
    <source>
        <dbReference type="ARBA" id="ARBA00030204"/>
    </source>
</evidence>
<comment type="pathway">
    <text evidence="3">Amino-acid degradation; 4-aminobutanoate degradation.</text>
</comment>
<dbReference type="PROSITE" id="PS00600">
    <property type="entry name" value="AA_TRANSFER_CLASS_3"/>
    <property type="match status" value="1"/>
</dbReference>
<organism evidence="17 18">
    <name type="scientific">Pilimelia anulata</name>
    <dbReference type="NCBI Taxonomy" id="53371"/>
    <lineage>
        <taxon>Bacteria</taxon>
        <taxon>Bacillati</taxon>
        <taxon>Actinomycetota</taxon>
        <taxon>Actinomycetes</taxon>
        <taxon>Micromonosporales</taxon>
        <taxon>Micromonosporaceae</taxon>
        <taxon>Pilimelia</taxon>
    </lineage>
</organism>
<dbReference type="GO" id="GO:0047298">
    <property type="term" value="F:(S)-3-amino-2-methylpropionate transaminase activity"/>
    <property type="evidence" value="ECO:0007669"/>
    <property type="project" value="UniProtKB-EC"/>
</dbReference>
<evidence type="ECO:0000256" key="13">
    <source>
        <dbReference type="ARBA" id="ARBA00031787"/>
    </source>
</evidence>
<evidence type="ECO:0000256" key="3">
    <source>
        <dbReference type="ARBA" id="ARBA00005176"/>
    </source>
</evidence>
<dbReference type="GO" id="GO:0042802">
    <property type="term" value="F:identical protein binding"/>
    <property type="evidence" value="ECO:0007669"/>
    <property type="project" value="TreeGrafter"/>
</dbReference>
<dbReference type="InterPro" id="IPR005814">
    <property type="entry name" value="Aminotrans_3"/>
</dbReference>
<dbReference type="InterPro" id="IPR015424">
    <property type="entry name" value="PyrdxlP-dep_Trfase"/>
</dbReference>
<dbReference type="PANTHER" id="PTHR11986:SF58">
    <property type="entry name" value="LEUCINE_METHIONINE RACEMASE"/>
    <property type="match status" value="1"/>
</dbReference>
<evidence type="ECO:0000313" key="18">
    <source>
        <dbReference type="Proteomes" id="UP000649739"/>
    </source>
</evidence>
<comment type="cofactor">
    <cofactor evidence="2">
        <name>pyridoxal 5'-phosphate</name>
        <dbReference type="ChEBI" id="CHEBI:597326"/>
    </cofactor>
</comment>
<dbReference type="SUPFAM" id="SSF53383">
    <property type="entry name" value="PLP-dependent transferases"/>
    <property type="match status" value="1"/>
</dbReference>
<evidence type="ECO:0000256" key="7">
    <source>
        <dbReference type="ARBA" id="ARBA00022576"/>
    </source>
</evidence>
<proteinExistence type="inferred from homology"/>
<comment type="catalytic activity">
    <reaction evidence="14">
        <text>4-aminobutanoate + 2-oxoglutarate = succinate semialdehyde + L-glutamate</text>
        <dbReference type="Rhea" id="RHEA:23352"/>
        <dbReference type="ChEBI" id="CHEBI:16810"/>
        <dbReference type="ChEBI" id="CHEBI:29985"/>
        <dbReference type="ChEBI" id="CHEBI:57706"/>
        <dbReference type="ChEBI" id="CHEBI:59888"/>
        <dbReference type="EC" id="2.6.1.19"/>
    </reaction>
</comment>
<evidence type="ECO:0000256" key="14">
    <source>
        <dbReference type="ARBA" id="ARBA00048021"/>
    </source>
</evidence>
<gene>
    <name evidence="17" type="primary">argD</name>
    <name evidence="17" type="ORF">GCM10010123_06440</name>
</gene>
<reference evidence="17" key="1">
    <citation type="journal article" date="2014" name="Int. J. Syst. Evol. Microbiol.">
        <title>Complete genome sequence of Corynebacterium casei LMG S-19264T (=DSM 44701T), isolated from a smear-ripened cheese.</title>
        <authorList>
            <consortium name="US DOE Joint Genome Institute (JGI-PGF)"/>
            <person name="Walter F."/>
            <person name="Albersmeier A."/>
            <person name="Kalinowski J."/>
            <person name="Ruckert C."/>
        </authorList>
    </citation>
    <scope>NUCLEOTIDE SEQUENCE</scope>
    <source>
        <strain evidence="17">JCM 3090</strain>
    </source>
</reference>
<comment type="catalytic activity">
    <reaction evidence="1">
        <text>(S)-3-amino-2-methylpropanoate + 2-oxoglutarate = 2-methyl-3-oxopropanoate + L-glutamate</text>
        <dbReference type="Rhea" id="RHEA:13993"/>
        <dbReference type="ChEBI" id="CHEBI:16810"/>
        <dbReference type="ChEBI" id="CHEBI:29985"/>
        <dbReference type="ChEBI" id="CHEBI:57700"/>
        <dbReference type="ChEBI" id="CHEBI:58655"/>
        <dbReference type="EC" id="2.6.1.22"/>
    </reaction>
</comment>
<keyword evidence="8" id="KW-0808">Transferase</keyword>
<evidence type="ECO:0000256" key="4">
    <source>
        <dbReference type="ARBA" id="ARBA00008954"/>
    </source>
</evidence>
<evidence type="ECO:0000256" key="1">
    <source>
        <dbReference type="ARBA" id="ARBA00001750"/>
    </source>
</evidence>
<evidence type="ECO:0000256" key="10">
    <source>
        <dbReference type="ARBA" id="ARBA00029760"/>
    </source>
</evidence>
<dbReference type="InterPro" id="IPR050103">
    <property type="entry name" value="Class-III_PLP-dep_AT"/>
</dbReference>
<reference evidence="17" key="2">
    <citation type="submission" date="2020-09" db="EMBL/GenBank/DDBJ databases">
        <authorList>
            <person name="Sun Q."/>
            <person name="Ohkuma M."/>
        </authorList>
    </citation>
    <scope>NUCLEOTIDE SEQUENCE</scope>
    <source>
        <strain evidence="17">JCM 3090</strain>
    </source>
</reference>
<keyword evidence="9 16" id="KW-0663">Pyridoxal phosphate</keyword>
<dbReference type="PIRSF" id="PIRSF000521">
    <property type="entry name" value="Transaminase_4ab_Lys_Orn"/>
    <property type="match status" value="1"/>
</dbReference>
<dbReference type="EC" id="2.6.1.19" evidence="6"/>
<dbReference type="GO" id="GO:0034386">
    <property type="term" value="F:4-aminobutyrate:2-oxoglutarate transaminase activity"/>
    <property type="evidence" value="ECO:0007669"/>
    <property type="project" value="UniProtKB-EC"/>
</dbReference>
<evidence type="ECO:0000256" key="9">
    <source>
        <dbReference type="ARBA" id="ARBA00022898"/>
    </source>
</evidence>
<dbReference type="Pfam" id="PF00202">
    <property type="entry name" value="Aminotran_3"/>
    <property type="match status" value="1"/>
</dbReference>
<dbReference type="GO" id="GO:0030170">
    <property type="term" value="F:pyridoxal phosphate binding"/>
    <property type="evidence" value="ECO:0007669"/>
    <property type="project" value="InterPro"/>
</dbReference>
<dbReference type="FunFam" id="3.40.640.10:FF:000013">
    <property type="entry name" value="4-aminobutyrate aminotransferase"/>
    <property type="match status" value="1"/>
</dbReference>
<dbReference type="InterPro" id="IPR015422">
    <property type="entry name" value="PyrdxlP-dep_Trfase_small"/>
</dbReference>
<keyword evidence="7 17" id="KW-0032">Aminotransferase</keyword>
<protein>
    <recommendedName>
        <fullName evidence="12">(S)-3-amino-2-methylpropionate transaminase</fullName>
        <ecNumber evidence="6">2.6.1.19</ecNumber>
        <ecNumber evidence="5">2.6.1.22</ecNumber>
    </recommendedName>
    <alternativeName>
        <fullName evidence="13">GABA aminotransferase</fullName>
    </alternativeName>
    <alternativeName>
        <fullName evidence="11">Gamma-amino-N-butyrate transaminase</fullName>
    </alternativeName>
    <alternativeName>
        <fullName evidence="15">Glutamate:succinic semialdehyde transaminase</fullName>
    </alternativeName>
    <alternativeName>
        <fullName evidence="10">L-AIBAT</fullName>
    </alternativeName>
</protein>
<dbReference type="InterPro" id="IPR015421">
    <property type="entry name" value="PyrdxlP-dep_Trfase_major"/>
</dbReference>
<dbReference type="RefSeq" id="WP_189168462.1">
    <property type="nucleotide sequence ID" value="NZ_BMQB01000001.1"/>
</dbReference>
<dbReference type="AlphaFoldDB" id="A0A8J3AZP2"/>
<dbReference type="PANTHER" id="PTHR11986">
    <property type="entry name" value="AMINOTRANSFERASE CLASS III"/>
    <property type="match status" value="1"/>
</dbReference>
<evidence type="ECO:0000256" key="8">
    <source>
        <dbReference type="ARBA" id="ARBA00022679"/>
    </source>
</evidence>
<evidence type="ECO:0000256" key="16">
    <source>
        <dbReference type="RuleBase" id="RU003560"/>
    </source>
</evidence>